<evidence type="ECO:0000256" key="9">
    <source>
        <dbReference type="ARBA" id="ARBA00022801"/>
    </source>
</evidence>
<evidence type="ECO:0000313" key="19">
    <source>
        <dbReference type="Proteomes" id="UP000807025"/>
    </source>
</evidence>
<evidence type="ECO:0000259" key="17">
    <source>
        <dbReference type="PROSITE" id="PS51695"/>
    </source>
</evidence>
<dbReference type="PROSITE" id="PS51695">
    <property type="entry name" value="SEDOLISIN"/>
    <property type="match status" value="1"/>
</dbReference>
<evidence type="ECO:0000256" key="3">
    <source>
        <dbReference type="ARBA" id="ARBA00004239"/>
    </source>
</evidence>
<dbReference type="PROSITE" id="PS00138">
    <property type="entry name" value="SUBTILASE_SER"/>
    <property type="match status" value="1"/>
</dbReference>
<evidence type="ECO:0000313" key="18">
    <source>
        <dbReference type="EMBL" id="KAF9493495.1"/>
    </source>
</evidence>
<keyword evidence="12" id="KW-0843">Virulence</keyword>
<dbReference type="CDD" id="cd11377">
    <property type="entry name" value="Pro-peptidase_S53"/>
    <property type="match status" value="1"/>
</dbReference>
<feature type="binding site" evidence="15">
    <location>
        <position position="597"/>
    </location>
    <ligand>
        <name>Ca(2+)</name>
        <dbReference type="ChEBI" id="CHEBI:29108"/>
    </ligand>
</feature>
<dbReference type="PANTHER" id="PTHR14218">
    <property type="entry name" value="PROTEASE S8 TRIPEPTIDYL PEPTIDASE I CLN2"/>
    <property type="match status" value="1"/>
</dbReference>
<keyword evidence="7 15" id="KW-0479">Metal-binding</keyword>
<dbReference type="InterPro" id="IPR050819">
    <property type="entry name" value="Tripeptidyl-peptidase_I"/>
</dbReference>
<keyword evidence="14" id="KW-0325">Glycoprotein</keyword>
<feature type="signal peptide" evidence="16">
    <location>
        <begin position="1"/>
        <end position="16"/>
    </location>
</feature>
<dbReference type="GO" id="GO:0005576">
    <property type="term" value="C:extracellular region"/>
    <property type="evidence" value="ECO:0007669"/>
    <property type="project" value="UniProtKB-SubCell"/>
</dbReference>
<dbReference type="InterPro" id="IPR036852">
    <property type="entry name" value="Peptidase_S8/S53_dom_sf"/>
</dbReference>
<dbReference type="GO" id="GO:0006508">
    <property type="term" value="P:proteolysis"/>
    <property type="evidence" value="ECO:0007669"/>
    <property type="project" value="UniProtKB-KW"/>
</dbReference>
<dbReference type="CDD" id="cd04056">
    <property type="entry name" value="Peptidases_S53"/>
    <property type="match status" value="1"/>
</dbReference>
<evidence type="ECO:0000256" key="14">
    <source>
        <dbReference type="ARBA" id="ARBA00023180"/>
    </source>
</evidence>
<feature type="domain" description="Peptidase S53" evidence="17">
    <location>
        <begin position="248"/>
        <end position="615"/>
    </location>
</feature>
<dbReference type="Proteomes" id="UP000807025">
    <property type="component" value="Unassembled WGS sequence"/>
</dbReference>
<protein>
    <recommendedName>
        <fullName evidence="4">tripeptidyl-peptidase II</fullName>
        <ecNumber evidence="4">3.4.14.10</ecNumber>
    </recommendedName>
</protein>
<evidence type="ECO:0000256" key="6">
    <source>
        <dbReference type="ARBA" id="ARBA00022670"/>
    </source>
</evidence>
<proteinExistence type="predicted"/>
<evidence type="ECO:0000256" key="12">
    <source>
        <dbReference type="ARBA" id="ARBA00023026"/>
    </source>
</evidence>
<feature type="active site" description="Charge relay system" evidence="15">
    <location>
        <position position="325"/>
    </location>
</feature>
<evidence type="ECO:0000256" key="7">
    <source>
        <dbReference type="ARBA" id="ARBA00022723"/>
    </source>
</evidence>
<keyword evidence="11 15" id="KW-0106">Calcium</keyword>
<dbReference type="FunFam" id="3.40.50.200:FF:000015">
    <property type="entry name" value="Tripeptidyl peptidase A"/>
    <property type="match status" value="1"/>
</dbReference>
<comment type="caution">
    <text evidence="18">The sequence shown here is derived from an EMBL/GenBank/DDBJ whole genome shotgun (WGS) entry which is preliminary data.</text>
</comment>
<evidence type="ECO:0000256" key="15">
    <source>
        <dbReference type="PROSITE-ProRule" id="PRU01032"/>
    </source>
</evidence>
<feature type="binding site" evidence="15">
    <location>
        <position position="595"/>
    </location>
    <ligand>
        <name>Ca(2+)</name>
        <dbReference type="ChEBI" id="CHEBI:29108"/>
    </ligand>
</feature>
<dbReference type="Pfam" id="PF00082">
    <property type="entry name" value="Peptidase_S8"/>
    <property type="match status" value="1"/>
</dbReference>
<reference evidence="18" key="1">
    <citation type="submission" date="2020-11" db="EMBL/GenBank/DDBJ databases">
        <authorList>
            <consortium name="DOE Joint Genome Institute"/>
            <person name="Ahrendt S."/>
            <person name="Riley R."/>
            <person name="Andreopoulos W."/>
            <person name="Labutti K."/>
            <person name="Pangilinan J."/>
            <person name="Ruiz-Duenas F.J."/>
            <person name="Barrasa J.M."/>
            <person name="Sanchez-Garcia M."/>
            <person name="Camarero S."/>
            <person name="Miyauchi S."/>
            <person name="Serrano A."/>
            <person name="Linde D."/>
            <person name="Babiker R."/>
            <person name="Drula E."/>
            <person name="Ayuso-Fernandez I."/>
            <person name="Pacheco R."/>
            <person name="Padilla G."/>
            <person name="Ferreira P."/>
            <person name="Barriuso J."/>
            <person name="Kellner H."/>
            <person name="Castanera R."/>
            <person name="Alfaro M."/>
            <person name="Ramirez L."/>
            <person name="Pisabarro A.G."/>
            <person name="Kuo A."/>
            <person name="Tritt A."/>
            <person name="Lipzen A."/>
            <person name="He G."/>
            <person name="Yan M."/>
            <person name="Ng V."/>
            <person name="Cullen D."/>
            <person name="Martin F."/>
            <person name="Rosso M.-N."/>
            <person name="Henrissat B."/>
            <person name="Hibbett D."/>
            <person name="Martinez A.T."/>
            <person name="Grigoriev I.V."/>
        </authorList>
    </citation>
    <scope>NUCLEOTIDE SEQUENCE</scope>
    <source>
        <strain evidence="18">ATCC 90797</strain>
    </source>
</reference>
<keyword evidence="6 15" id="KW-0645">Protease</keyword>
<dbReference type="GO" id="GO:0004252">
    <property type="term" value="F:serine-type endopeptidase activity"/>
    <property type="evidence" value="ECO:0007669"/>
    <property type="project" value="UniProtKB-UniRule"/>
</dbReference>
<feature type="binding site" evidence="15">
    <location>
        <position position="577"/>
    </location>
    <ligand>
        <name>Ca(2+)</name>
        <dbReference type="ChEBI" id="CHEBI:29108"/>
    </ligand>
</feature>
<evidence type="ECO:0000256" key="10">
    <source>
        <dbReference type="ARBA" id="ARBA00022825"/>
    </source>
</evidence>
<feature type="active site" description="Charge relay system" evidence="15">
    <location>
        <position position="533"/>
    </location>
</feature>
<feature type="binding site" evidence="15">
    <location>
        <position position="576"/>
    </location>
    <ligand>
        <name>Ca(2+)</name>
        <dbReference type="ChEBI" id="CHEBI:29108"/>
    </ligand>
</feature>
<dbReference type="EMBL" id="MU154584">
    <property type="protein sequence ID" value="KAF9493495.1"/>
    <property type="molecule type" value="Genomic_DNA"/>
</dbReference>
<sequence length="615" mass="67367">MRWILPIISLASLSAALPSLQSSRSTHTHARRWGDLVQRHSWPTVPEGWKFHSQVPEDYKMTLHIGLKQHKFDELAKILFQISDPSHTRYGAHLSKTQVESFVAPHATSVGIIDDWLREHGIDLSDSNSVSRSSGGDWITVEVTIPQVEKMLNAKYGVYSYSLDSDSNDAPSSKTSRDYVVRTLAYSLPQAVHDHITVISPTTYFGTWRSMRATSFVDTTEGLEDVDQNKLAVVTHDGVDIPVDCITNMTPDCLRRLYNIWYTPQATHLNKLGIVGYLGEFGNRADLQIFYERYMPSALGTSYNTTLVNEGGDDQSKPGREANLDIQYAVSISYPTPNIYYSVGGSPPFIPDSRTVKNTNEPYLEWLHWILALKDEEIPKTITTSYGDDEQTVPYDYQITVCNLFAQLGARGVSILFSSGDVGVGGGDCMTNDGSNKKRFQPGFPGTCPFVTTVGSTTHIPERVVNFSSGGFSNTFPRPFYQDAAVSTYLQAIGGMYSGLYNPSGRGVPDIAAQGTRFKVILGGETKAIGGTSASTPVVAAMVALVNDHRLANKKPTLGFLNPLLYSENVTRVLNDVTEGSNPGCGTTGFPAREGWDPATGLGTPDFLRLLATLG</sequence>
<dbReference type="GO" id="GO:0046872">
    <property type="term" value="F:metal ion binding"/>
    <property type="evidence" value="ECO:0007669"/>
    <property type="project" value="UniProtKB-UniRule"/>
</dbReference>
<keyword evidence="8 16" id="KW-0732">Signal</keyword>
<dbReference type="AlphaFoldDB" id="A0A9P6DFB9"/>
<keyword evidence="5" id="KW-0964">Secreted</keyword>
<dbReference type="Gene3D" id="3.40.50.200">
    <property type="entry name" value="Peptidase S8/S53 domain"/>
    <property type="match status" value="1"/>
</dbReference>
<name>A0A9P6DFB9_PLEER</name>
<dbReference type="GO" id="GO:0008240">
    <property type="term" value="F:tripeptidyl-peptidase activity"/>
    <property type="evidence" value="ECO:0007669"/>
    <property type="project" value="UniProtKB-EC"/>
</dbReference>
<comment type="cofactor">
    <cofactor evidence="15">
        <name>Ca(2+)</name>
        <dbReference type="ChEBI" id="CHEBI:29108"/>
    </cofactor>
    <text evidence="15">Binds 1 Ca(2+) ion per subunit.</text>
</comment>
<evidence type="ECO:0000256" key="11">
    <source>
        <dbReference type="ARBA" id="ARBA00022837"/>
    </source>
</evidence>
<dbReference type="SMART" id="SM00944">
    <property type="entry name" value="Pro-kuma_activ"/>
    <property type="match status" value="1"/>
</dbReference>
<evidence type="ECO:0000256" key="5">
    <source>
        <dbReference type="ARBA" id="ARBA00022525"/>
    </source>
</evidence>
<comment type="catalytic activity">
    <reaction evidence="1">
        <text>Release of an N-terminal tripeptide from a polypeptide.</text>
        <dbReference type="EC" id="3.4.14.10"/>
    </reaction>
</comment>
<dbReference type="Pfam" id="PF09286">
    <property type="entry name" value="Pro-kuma_activ"/>
    <property type="match status" value="1"/>
</dbReference>
<dbReference type="SUPFAM" id="SSF54897">
    <property type="entry name" value="Protease propeptides/inhibitors"/>
    <property type="match status" value="1"/>
</dbReference>
<evidence type="ECO:0000256" key="4">
    <source>
        <dbReference type="ARBA" id="ARBA00012462"/>
    </source>
</evidence>
<dbReference type="OrthoDB" id="409122at2759"/>
<dbReference type="SUPFAM" id="SSF52743">
    <property type="entry name" value="Subtilisin-like"/>
    <property type="match status" value="1"/>
</dbReference>
<evidence type="ECO:0000256" key="8">
    <source>
        <dbReference type="ARBA" id="ARBA00022729"/>
    </source>
</evidence>
<feature type="active site" description="Charge relay system" evidence="15">
    <location>
        <position position="321"/>
    </location>
</feature>
<dbReference type="InterPro" id="IPR030400">
    <property type="entry name" value="Sedolisin_dom"/>
</dbReference>
<keyword evidence="9 15" id="KW-0378">Hydrolase</keyword>
<keyword evidence="10 15" id="KW-0720">Serine protease</keyword>
<evidence type="ECO:0000256" key="2">
    <source>
        <dbReference type="ARBA" id="ARBA00002451"/>
    </source>
</evidence>
<evidence type="ECO:0000256" key="1">
    <source>
        <dbReference type="ARBA" id="ARBA00001910"/>
    </source>
</evidence>
<dbReference type="EC" id="3.4.14.10" evidence="4"/>
<comment type="subcellular location">
    <subcellularLocation>
        <location evidence="3">Secreted</location>
        <location evidence="3">Extracellular space</location>
    </subcellularLocation>
</comment>
<comment type="function">
    <text evidence="2">Secreted tripeptidyl-peptidase which degrades proteins at acidic pHs and is involved in virulence.</text>
</comment>
<accession>A0A9P6DFB9</accession>
<evidence type="ECO:0000256" key="16">
    <source>
        <dbReference type="SAM" id="SignalP"/>
    </source>
</evidence>
<dbReference type="InterPro" id="IPR000209">
    <property type="entry name" value="Peptidase_S8/S53_dom"/>
</dbReference>
<dbReference type="InterPro" id="IPR023828">
    <property type="entry name" value="Peptidase_S8_Ser-AS"/>
</dbReference>
<dbReference type="InterPro" id="IPR015366">
    <property type="entry name" value="S53_propep"/>
</dbReference>
<keyword evidence="19" id="KW-1185">Reference proteome</keyword>
<keyword evidence="13" id="KW-0865">Zymogen</keyword>
<evidence type="ECO:0000256" key="13">
    <source>
        <dbReference type="ARBA" id="ARBA00023145"/>
    </source>
</evidence>
<dbReference type="PANTHER" id="PTHR14218:SF15">
    <property type="entry name" value="TRIPEPTIDYL-PEPTIDASE 1"/>
    <property type="match status" value="1"/>
</dbReference>
<feature type="chain" id="PRO_5040427612" description="tripeptidyl-peptidase II" evidence="16">
    <location>
        <begin position="17"/>
        <end position="615"/>
    </location>
</feature>
<gene>
    <name evidence="18" type="ORF">BDN71DRAFT_1450174</name>
</gene>
<organism evidence="18 19">
    <name type="scientific">Pleurotus eryngii</name>
    <name type="common">Boletus of the steppes</name>
    <dbReference type="NCBI Taxonomy" id="5323"/>
    <lineage>
        <taxon>Eukaryota</taxon>
        <taxon>Fungi</taxon>
        <taxon>Dikarya</taxon>
        <taxon>Basidiomycota</taxon>
        <taxon>Agaricomycotina</taxon>
        <taxon>Agaricomycetes</taxon>
        <taxon>Agaricomycetidae</taxon>
        <taxon>Agaricales</taxon>
        <taxon>Pleurotineae</taxon>
        <taxon>Pleurotaceae</taxon>
        <taxon>Pleurotus</taxon>
    </lineage>
</organism>